<proteinExistence type="predicted"/>
<evidence type="ECO:0000256" key="1">
    <source>
        <dbReference type="SAM" id="MobiDB-lite"/>
    </source>
</evidence>
<protein>
    <submittedName>
        <fullName evidence="2">Uncharacterized protein</fullName>
    </submittedName>
</protein>
<dbReference type="EMBL" id="SRLO01002015">
    <property type="protein sequence ID" value="TNN34222.1"/>
    <property type="molecule type" value="Genomic_DNA"/>
</dbReference>
<evidence type="ECO:0000313" key="3">
    <source>
        <dbReference type="Proteomes" id="UP000314294"/>
    </source>
</evidence>
<gene>
    <name evidence="2" type="ORF">EYF80_055614</name>
</gene>
<organism evidence="2 3">
    <name type="scientific">Liparis tanakae</name>
    <name type="common">Tanaka's snailfish</name>
    <dbReference type="NCBI Taxonomy" id="230148"/>
    <lineage>
        <taxon>Eukaryota</taxon>
        <taxon>Metazoa</taxon>
        <taxon>Chordata</taxon>
        <taxon>Craniata</taxon>
        <taxon>Vertebrata</taxon>
        <taxon>Euteleostomi</taxon>
        <taxon>Actinopterygii</taxon>
        <taxon>Neopterygii</taxon>
        <taxon>Teleostei</taxon>
        <taxon>Neoteleostei</taxon>
        <taxon>Acanthomorphata</taxon>
        <taxon>Eupercaria</taxon>
        <taxon>Perciformes</taxon>
        <taxon>Cottioidei</taxon>
        <taxon>Cottales</taxon>
        <taxon>Liparidae</taxon>
        <taxon>Liparis</taxon>
    </lineage>
</organism>
<accession>A0A4Z2F164</accession>
<dbReference type="AlphaFoldDB" id="A0A4Z2F164"/>
<name>A0A4Z2F164_9TELE</name>
<comment type="caution">
    <text evidence="2">The sequence shown here is derived from an EMBL/GenBank/DDBJ whole genome shotgun (WGS) entry which is preliminary data.</text>
</comment>
<feature type="region of interest" description="Disordered" evidence="1">
    <location>
        <begin position="54"/>
        <end position="75"/>
    </location>
</feature>
<evidence type="ECO:0000313" key="2">
    <source>
        <dbReference type="EMBL" id="TNN34222.1"/>
    </source>
</evidence>
<sequence length="75" mass="8216">MDKGSERNVRSEFARLLIDVKRRRRRRSGAARRGCPREPIELARGIFPFLSDEKTRQGALGGGGGVESSSSANSV</sequence>
<reference evidence="2 3" key="1">
    <citation type="submission" date="2019-03" db="EMBL/GenBank/DDBJ databases">
        <title>First draft genome of Liparis tanakae, snailfish: a comprehensive survey of snailfish specific genes.</title>
        <authorList>
            <person name="Kim W."/>
            <person name="Song I."/>
            <person name="Jeong J.-H."/>
            <person name="Kim D."/>
            <person name="Kim S."/>
            <person name="Ryu S."/>
            <person name="Song J.Y."/>
            <person name="Lee S.K."/>
        </authorList>
    </citation>
    <scope>NUCLEOTIDE SEQUENCE [LARGE SCALE GENOMIC DNA]</scope>
    <source>
        <tissue evidence="2">Muscle</tissue>
    </source>
</reference>
<keyword evidence="3" id="KW-1185">Reference proteome</keyword>
<dbReference type="Proteomes" id="UP000314294">
    <property type="component" value="Unassembled WGS sequence"/>
</dbReference>